<keyword evidence="1" id="KW-1133">Transmembrane helix</keyword>
<gene>
    <name evidence="2" type="ORF">HII17_16840</name>
</gene>
<comment type="caution">
    <text evidence="2">The sequence shown here is derived from an EMBL/GenBank/DDBJ whole genome shotgun (WGS) entry which is preliminary data.</text>
</comment>
<organism evidence="2 3">
    <name type="scientific">Thalassotalea algicola</name>
    <dbReference type="NCBI Taxonomy" id="2716224"/>
    <lineage>
        <taxon>Bacteria</taxon>
        <taxon>Pseudomonadati</taxon>
        <taxon>Pseudomonadota</taxon>
        <taxon>Gammaproteobacteria</taxon>
        <taxon>Alteromonadales</taxon>
        <taxon>Colwelliaceae</taxon>
        <taxon>Thalassotalea</taxon>
    </lineage>
</organism>
<reference evidence="2 3" key="1">
    <citation type="submission" date="2020-04" db="EMBL/GenBank/DDBJ databases">
        <title>Thalassotalea sp. M1531, isolated from the surface of marine red alga.</title>
        <authorList>
            <person name="Pang L."/>
            <person name="Lu D.-C."/>
        </authorList>
    </citation>
    <scope>NUCLEOTIDE SEQUENCE [LARGE SCALE GENOMIC DNA]</scope>
    <source>
        <strain evidence="2 3">M1531</strain>
    </source>
</reference>
<keyword evidence="1" id="KW-0472">Membrane</keyword>
<protein>
    <submittedName>
        <fullName evidence="2">Uncharacterized protein</fullName>
    </submittedName>
</protein>
<dbReference type="EMBL" id="JABBXH010000007">
    <property type="protein sequence ID" value="NMP33222.1"/>
    <property type="molecule type" value="Genomic_DNA"/>
</dbReference>
<proteinExistence type="predicted"/>
<evidence type="ECO:0000313" key="2">
    <source>
        <dbReference type="EMBL" id="NMP33222.1"/>
    </source>
</evidence>
<accession>A0A7Y0LFJ4</accession>
<dbReference type="Proteomes" id="UP000568664">
    <property type="component" value="Unassembled WGS sequence"/>
</dbReference>
<dbReference type="RefSeq" id="WP_169076545.1">
    <property type="nucleotide sequence ID" value="NZ_JABBXH010000007.1"/>
</dbReference>
<evidence type="ECO:0000256" key="1">
    <source>
        <dbReference type="SAM" id="Phobius"/>
    </source>
</evidence>
<feature type="transmembrane region" description="Helical" evidence="1">
    <location>
        <begin position="16"/>
        <end position="41"/>
    </location>
</feature>
<keyword evidence="1" id="KW-0812">Transmembrane</keyword>
<name>A0A7Y0LFJ4_9GAMM</name>
<feature type="transmembrane region" description="Helical" evidence="1">
    <location>
        <begin position="105"/>
        <end position="129"/>
    </location>
</feature>
<keyword evidence="3" id="KW-1185">Reference proteome</keyword>
<sequence>MLSRIIDPSGLYIADYALFLNILLSSALLIAYALLWVCNTIKLAINNSPFIHLKFASLIKANGYLFVSGLITTAFYLVIFSWQSSECGFGYALGVPTKFCFEESITIFPVSYLTLAFSQATLIILYSILVKRN</sequence>
<feature type="transmembrane region" description="Helical" evidence="1">
    <location>
        <begin position="62"/>
        <end position="85"/>
    </location>
</feature>
<evidence type="ECO:0000313" key="3">
    <source>
        <dbReference type="Proteomes" id="UP000568664"/>
    </source>
</evidence>
<dbReference type="AlphaFoldDB" id="A0A7Y0LFJ4"/>